<dbReference type="OrthoDB" id="62952at2759"/>
<dbReference type="InterPro" id="IPR038883">
    <property type="entry name" value="AN11006-like"/>
</dbReference>
<dbReference type="OMA" id="EATRIFY"/>
<evidence type="ECO:0000313" key="1">
    <source>
        <dbReference type="EMBL" id="EPS45506.1"/>
    </source>
</evidence>
<protein>
    <recommendedName>
        <fullName evidence="3">F-box domain-containing protein</fullName>
    </recommendedName>
</protein>
<dbReference type="PANTHER" id="PTHR42085">
    <property type="entry name" value="F-BOX DOMAIN-CONTAINING PROTEIN"/>
    <property type="match status" value="1"/>
</dbReference>
<reference evidence="2" key="2">
    <citation type="submission" date="2013-04" db="EMBL/GenBank/DDBJ databases">
        <title>Genomic mechanisms accounting for the adaptation to parasitism in nematode-trapping fungi.</title>
        <authorList>
            <person name="Ahren D.G."/>
        </authorList>
    </citation>
    <scope>NUCLEOTIDE SEQUENCE [LARGE SCALE GENOMIC DNA]</scope>
    <source>
        <strain evidence="2">CBS 200.50</strain>
    </source>
</reference>
<comment type="caution">
    <text evidence="1">The sequence shown here is derived from an EMBL/GenBank/DDBJ whole genome shotgun (WGS) entry which is preliminary data.</text>
</comment>
<proteinExistence type="predicted"/>
<keyword evidence="2" id="KW-1185">Reference proteome</keyword>
<dbReference type="HOGENOM" id="CLU_052359_0_0_1"/>
<dbReference type="eggNOG" id="ENOG502SFA6">
    <property type="taxonomic scope" value="Eukaryota"/>
</dbReference>
<gene>
    <name evidence="1" type="ORF">H072_538</name>
</gene>
<dbReference type="EMBL" id="AQGS01000014">
    <property type="protein sequence ID" value="EPS45506.1"/>
    <property type="molecule type" value="Genomic_DNA"/>
</dbReference>
<evidence type="ECO:0008006" key="3">
    <source>
        <dbReference type="Google" id="ProtNLM"/>
    </source>
</evidence>
<name>S8AWY5_DACHA</name>
<dbReference type="PANTHER" id="PTHR42085:SF2">
    <property type="entry name" value="F-BOX DOMAIN-CONTAINING PROTEIN"/>
    <property type="match status" value="1"/>
</dbReference>
<organism evidence="1 2">
    <name type="scientific">Dactylellina haptotyla (strain CBS 200.50)</name>
    <name type="common">Nematode-trapping fungus</name>
    <name type="synonym">Monacrosporium haptotylum</name>
    <dbReference type="NCBI Taxonomy" id="1284197"/>
    <lineage>
        <taxon>Eukaryota</taxon>
        <taxon>Fungi</taxon>
        <taxon>Dikarya</taxon>
        <taxon>Ascomycota</taxon>
        <taxon>Pezizomycotina</taxon>
        <taxon>Orbiliomycetes</taxon>
        <taxon>Orbiliales</taxon>
        <taxon>Orbiliaceae</taxon>
        <taxon>Dactylellina</taxon>
    </lineage>
</organism>
<dbReference type="Proteomes" id="UP000015100">
    <property type="component" value="Unassembled WGS sequence"/>
</dbReference>
<evidence type="ECO:0000313" key="2">
    <source>
        <dbReference type="Proteomes" id="UP000015100"/>
    </source>
</evidence>
<dbReference type="AlphaFoldDB" id="S8AWY5"/>
<reference evidence="1 2" key="1">
    <citation type="journal article" date="2013" name="PLoS Genet.">
        <title>Genomic mechanisms accounting for the adaptation to parasitism in nematode-trapping fungi.</title>
        <authorList>
            <person name="Meerupati T."/>
            <person name="Andersson K.M."/>
            <person name="Friman E."/>
            <person name="Kumar D."/>
            <person name="Tunlid A."/>
            <person name="Ahren D."/>
        </authorList>
    </citation>
    <scope>NUCLEOTIDE SEQUENCE [LARGE SCALE GENOMIC DNA]</scope>
    <source>
        <strain evidence="1 2">CBS 200.50</strain>
    </source>
</reference>
<sequence length="339" mass="40411">MQQEQHFPFLRLPRELRDEIYKYFVAIPLPPVPDPIRRLPNEYALPPYMTPRLDVAILRVNKQIHDEASRILYSQNVFRIQFRVSDRNTLGKIIGRYRDNGYVWYWDAKVIQEKDLEKYRVPAPRYRHLIRHIRVDFADHRVSFRDKLQPAFGMNDVARLKVRKLLMPFLFRIKDFIGDEYDLRRRDNVRLDINIIADYCDEAERRHLKYEDMKPTFDQMGIEIDHLDIEGIHNAEAGEFRFGDPKYQVELIESVWPLTQGPWKYTIKLPAVLERLYGKLTEPILQKCTEATYIDGKELKRYKNVSISQACEWTVRNGHLKPREIDDDDGEICSLGLFD</sequence>
<accession>S8AWY5</accession>